<feature type="region of interest" description="Disordered" evidence="4">
    <location>
        <begin position="376"/>
        <end position="395"/>
    </location>
</feature>
<keyword evidence="2 3" id="KW-0040">ANK repeat</keyword>
<evidence type="ECO:0000256" key="3">
    <source>
        <dbReference type="PROSITE-ProRule" id="PRU00023"/>
    </source>
</evidence>
<dbReference type="PROSITE" id="PS50088">
    <property type="entry name" value="ANK_REPEAT"/>
    <property type="match status" value="2"/>
</dbReference>
<feature type="compositionally biased region" description="Acidic residues" evidence="4">
    <location>
        <begin position="96"/>
        <end position="105"/>
    </location>
</feature>
<dbReference type="InterPro" id="IPR036770">
    <property type="entry name" value="Ankyrin_rpt-contain_sf"/>
</dbReference>
<dbReference type="InterPro" id="IPR002110">
    <property type="entry name" value="Ankyrin_rpt"/>
</dbReference>
<dbReference type="AlphaFoldDB" id="A0A1E4TST0"/>
<evidence type="ECO:0000313" key="6">
    <source>
        <dbReference type="Proteomes" id="UP000094236"/>
    </source>
</evidence>
<feature type="region of interest" description="Disordered" evidence="4">
    <location>
        <begin position="70"/>
        <end position="110"/>
    </location>
</feature>
<keyword evidence="6" id="KW-1185">Reference proteome</keyword>
<dbReference type="OrthoDB" id="823504at2759"/>
<dbReference type="EMBL" id="KV454015">
    <property type="protein sequence ID" value="ODV94812.1"/>
    <property type="molecule type" value="Genomic_DNA"/>
</dbReference>
<dbReference type="PANTHER" id="PTHR24198:SF165">
    <property type="entry name" value="ANKYRIN REPEAT-CONTAINING PROTEIN-RELATED"/>
    <property type="match status" value="1"/>
</dbReference>
<evidence type="ECO:0000256" key="1">
    <source>
        <dbReference type="ARBA" id="ARBA00022737"/>
    </source>
</evidence>
<dbReference type="STRING" id="669874.A0A1E4TST0"/>
<gene>
    <name evidence="5" type="ORF">PACTADRAFT_50672</name>
</gene>
<dbReference type="PANTHER" id="PTHR24198">
    <property type="entry name" value="ANKYRIN REPEAT AND PROTEIN KINASE DOMAIN-CONTAINING PROTEIN"/>
    <property type="match status" value="1"/>
</dbReference>
<sequence length="781" mass="85360">MLEPSERLRKAIIEGNLSITTRLLRRFPDLIDNIDPSNGWNNLHYASYYGHYLIVSKLIKLINNQEFHYSHHHHHHHHQHSNLYYKSTEPNKNQEDSDEDEDDYNSGDTHTAADTREVKLTFKHNTYLHLAVLNDHEQTLHLLLQQYPNLINFKGEHNQTPLSLAAKLGFNGCLQLLLDLGADCNCVDDEGNTPLHLVLQNGNLKCIKTLIYHNVKDDIKNKNGWLPIDLSNSFETEKYYVQVKANFVDSSSVRSLNSPDPTFYSTANYAQSFNNPMTPVLANPLLTTPTASSITKFSSPTTATSSGFNYINNGNNGNNIATNQNNFHTNNTNGGNTTSTTNNNGGVVSRLHSNSLPPLPSVTTSRRYSSSAANSPAVASNFKNDSSASLNSSGSKVTHSPITPFIFNSQAVFPNQNNSFSIDSDRSTTIRDDRSRSNTYSMISSHRSSLSSSKSLRSPASDAIIDQFSSIVSAPSTPTANVSYKKILSKLPTNGTPNIEANSSHADDDSMIIQNNNSSAHDRKSSLPTFPKMFKVKNSLERSGSSSSSAHNSHISARTFGLKTNSSIGGSRDIQASDDSAKNNSSMGIKSQPPRVRKMKSGSILGMRTSLEDIPFDDENTFKESFNSDNNPDDFSVSRDDQFTIPPSSMSTIKTNNISNADNESDDSGGEILDAGITQYGGTVAHSPNRNNHSEQGLSAPGTDLASLMSSTGSSLAKTFKKFKIGEYNSSNNEGNAAPDGKNEKAHNIEIGNYASKNSSNNNSTGILNIPIRGNTLKREA</sequence>
<organism evidence="5 6">
    <name type="scientific">Pachysolen tannophilus NRRL Y-2460</name>
    <dbReference type="NCBI Taxonomy" id="669874"/>
    <lineage>
        <taxon>Eukaryota</taxon>
        <taxon>Fungi</taxon>
        <taxon>Dikarya</taxon>
        <taxon>Ascomycota</taxon>
        <taxon>Saccharomycotina</taxon>
        <taxon>Pichiomycetes</taxon>
        <taxon>Pachysolenaceae</taxon>
        <taxon>Pachysolen</taxon>
    </lineage>
</organism>
<reference evidence="6" key="1">
    <citation type="submission" date="2016-05" db="EMBL/GenBank/DDBJ databases">
        <title>Comparative genomics of biotechnologically important yeasts.</title>
        <authorList>
            <consortium name="DOE Joint Genome Institute"/>
            <person name="Riley R."/>
            <person name="Haridas S."/>
            <person name="Wolfe K.H."/>
            <person name="Lopes M.R."/>
            <person name="Hittinger C.T."/>
            <person name="Goker M."/>
            <person name="Salamov A."/>
            <person name="Wisecaver J."/>
            <person name="Long T.M."/>
            <person name="Aerts A.L."/>
            <person name="Barry K."/>
            <person name="Choi C."/>
            <person name="Clum A."/>
            <person name="Coughlan A.Y."/>
            <person name="Deshpande S."/>
            <person name="Douglass A.P."/>
            <person name="Hanson S.J."/>
            <person name="Klenk H.-P."/>
            <person name="Labutti K."/>
            <person name="Lapidus A."/>
            <person name="Lindquist E."/>
            <person name="Lipzen A."/>
            <person name="Meier-Kolthoff J.P."/>
            <person name="Ohm R.A."/>
            <person name="Otillar R.P."/>
            <person name="Pangilinan J."/>
            <person name="Peng Y."/>
            <person name="Rokas A."/>
            <person name="Rosa C.A."/>
            <person name="Scheuner C."/>
            <person name="Sibirny A.A."/>
            <person name="Slot J.C."/>
            <person name="Stielow J.B."/>
            <person name="Sun H."/>
            <person name="Kurtzman C.P."/>
            <person name="Blackwell M."/>
            <person name="Grigoriev I.V."/>
            <person name="Jeffries T.W."/>
        </authorList>
    </citation>
    <scope>NUCLEOTIDE SEQUENCE [LARGE SCALE GENOMIC DNA]</scope>
    <source>
        <strain evidence="6">NRRL Y-2460</strain>
    </source>
</reference>
<feature type="region of interest" description="Disordered" evidence="4">
    <location>
        <begin position="326"/>
        <end position="370"/>
    </location>
</feature>
<feature type="compositionally biased region" description="Polar residues" evidence="4">
    <location>
        <begin position="81"/>
        <end position="91"/>
    </location>
</feature>
<dbReference type="Gene3D" id="1.25.40.20">
    <property type="entry name" value="Ankyrin repeat-containing domain"/>
    <property type="match status" value="1"/>
</dbReference>
<protein>
    <submittedName>
        <fullName evidence="5">Uncharacterized protein</fullName>
    </submittedName>
</protein>
<evidence type="ECO:0000256" key="2">
    <source>
        <dbReference type="ARBA" id="ARBA00023043"/>
    </source>
</evidence>
<feature type="repeat" description="ANK" evidence="3">
    <location>
        <begin position="190"/>
        <end position="222"/>
    </location>
</feature>
<dbReference type="PROSITE" id="PS50297">
    <property type="entry name" value="ANK_REP_REGION"/>
    <property type="match status" value="2"/>
</dbReference>
<feature type="compositionally biased region" description="Polar residues" evidence="4">
    <location>
        <begin position="351"/>
        <end position="368"/>
    </location>
</feature>
<feature type="region of interest" description="Disordered" evidence="4">
    <location>
        <begin position="562"/>
        <end position="598"/>
    </location>
</feature>
<dbReference type="SUPFAM" id="SSF48403">
    <property type="entry name" value="Ankyrin repeat"/>
    <property type="match status" value="1"/>
</dbReference>
<feature type="compositionally biased region" description="Low complexity" evidence="4">
    <location>
        <begin position="326"/>
        <end position="346"/>
    </location>
</feature>
<name>A0A1E4TST0_PACTA</name>
<feature type="compositionally biased region" description="Polar residues" evidence="4">
    <location>
        <begin position="645"/>
        <end position="662"/>
    </location>
</feature>
<accession>A0A1E4TST0</accession>
<evidence type="ECO:0000313" key="5">
    <source>
        <dbReference type="EMBL" id="ODV94812.1"/>
    </source>
</evidence>
<feature type="repeat" description="ANK" evidence="3">
    <location>
        <begin position="157"/>
        <end position="189"/>
    </location>
</feature>
<proteinExistence type="predicted"/>
<feature type="region of interest" description="Disordered" evidence="4">
    <location>
        <begin position="644"/>
        <end position="673"/>
    </location>
</feature>
<dbReference type="Proteomes" id="UP000094236">
    <property type="component" value="Unassembled WGS sequence"/>
</dbReference>
<feature type="compositionally biased region" description="Basic residues" evidence="4">
    <location>
        <begin position="70"/>
        <end position="80"/>
    </location>
</feature>
<keyword evidence="1" id="KW-0677">Repeat</keyword>
<dbReference type="Pfam" id="PF13637">
    <property type="entry name" value="Ank_4"/>
    <property type="match status" value="1"/>
</dbReference>
<evidence type="ECO:0000256" key="4">
    <source>
        <dbReference type="SAM" id="MobiDB-lite"/>
    </source>
</evidence>
<dbReference type="SMART" id="SM00248">
    <property type="entry name" value="ANK"/>
    <property type="match status" value="4"/>
</dbReference>
<feature type="region of interest" description="Disordered" evidence="4">
    <location>
        <begin position="416"/>
        <end position="456"/>
    </location>
</feature>
<feature type="compositionally biased region" description="Basic and acidic residues" evidence="4">
    <location>
        <begin position="423"/>
        <end position="436"/>
    </location>
</feature>
<feature type="compositionally biased region" description="Low complexity" evidence="4">
    <location>
        <begin position="441"/>
        <end position="456"/>
    </location>
</feature>